<reference evidence="10" key="1">
    <citation type="submission" date="2019-05" db="EMBL/GenBank/DDBJ databases">
        <title>Whole genome sequencing of Pseudanabaena catenata USMAC16.</title>
        <authorList>
            <person name="Khan Z."/>
            <person name="Omar W.M."/>
            <person name="Convey P."/>
            <person name="Merican F."/>
            <person name="Najimudin N."/>
        </authorList>
    </citation>
    <scope>NUCLEOTIDE SEQUENCE</scope>
    <source>
        <strain evidence="10">USMAC16</strain>
    </source>
</reference>
<dbReference type="RefSeq" id="WP_009628873.1">
    <property type="nucleotide sequence ID" value="NZ_VBTY01000214.1"/>
</dbReference>
<dbReference type="HAMAP" id="MF_00316">
    <property type="entry name" value="MobA"/>
    <property type="match status" value="1"/>
</dbReference>
<evidence type="ECO:0000256" key="4">
    <source>
        <dbReference type="ARBA" id="ARBA00022741"/>
    </source>
</evidence>
<evidence type="ECO:0000259" key="9">
    <source>
        <dbReference type="Pfam" id="PF12804"/>
    </source>
</evidence>
<gene>
    <name evidence="8" type="primary">mobA</name>
    <name evidence="10" type="ORF">FEV09_19265</name>
</gene>
<feature type="binding site" evidence="8">
    <location>
        <begin position="8"/>
        <end position="10"/>
    </location>
    <ligand>
        <name>GTP</name>
        <dbReference type="ChEBI" id="CHEBI:37565"/>
    </ligand>
</feature>
<evidence type="ECO:0000256" key="5">
    <source>
        <dbReference type="ARBA" id="ARBA00022842"/>
    </source>
</evidence>
<name>A0A9X4MC43_9CYAN</name>
<keyword evidence="11" id="KW-1185">Reference proteome</keyword>
<evidence type="ECO:0000256" key="1">
    <source>
        <dbReference type="ARBA" id="ARBA00022490"/>
    </source>
</evidence>
<dbReference type="Proteomes" id="UP001152872">
    <property type="component" value="Unassembled WGS sequence"/>
</dbReference>
<evidence type="ECO:0000256" key="3">
    <source>
        <dbReference type="ARBA" id="ARBA00022723"/>
    </source>
</evidence>
<comment type="subcellular location">
    <subcellularLocation>
        <location evidence="8">Cytoplasm</location>
    </subcellularLocation>
</comment>
<dbReference type="SUPFAM" id="SSF53448">
    <property type="entry name" value="Nucleotide-diphospho-sugar transferases"/>
    <property type="match status" value="1"/>
</dbReference>
<dbReference type="GO" id="GO:0061603">
    <property type="term" value="F:molybdenum cofactor guanylyltransferase activity"/>
    <property type="evidence" value="ECO:0007669"/>
    <property type="project" value="UniProtKB-EC"/>
</dbReference>
<dbReference type="InterPro" id="IPR025877">
    <property type="entry name" value="MobA-like_NTP_Trfase"/>
</dbReference>
<dbReference type="Gene3D" id="3.90.550.10">
    <property type="entry name" value="Spore Coat Polysaccharide Biosynthesis Protein SpsA, Chain A"/>
    <property type="match status" value="1"/>
</dbReference>
<protein>
    <recommendedName>
        <fullName evidence="8">Probable molybdenum cofactor guanylyltransferase</fullName>
        <shortName evidence="8">MoCo guanylyltransferase</shortName>
        <ecNumber evidence="8">2.7.7.77</ecNumber>
    </recommendedName>
    <alternativeName>
        <fullName evidence="8">GTP:molybdopterin guanylyltransferase</fullName>
    </alternativeName>
    <alternativeName>
        <fullName evidence="8">Mo-MPT guanylyltransferase</fullName>
    </alternativeName>
    <alternativeName>
        <fullName evidence="8">Molybdopterin guanylyltransferase</fullName>
    </alternativeName>
    <alternativeName>
        <fullName evidence="8">Molybdopterin-guanine dinucleotide synthase</fullName>
        <shortName evidence="8">MGD synthase</shortName>
    </alternativeName>
</protein>
<feature type="binding site" evidence="8">
    <location>
        <position position="20"/>
    </location>
    <ligand>
        <name>GTP</name>
        <dbReference type="ChEBI" id="CHEBI:37565"/>
    </ligand>
</feature>
<dbReference type="PANTHER" id="PTHR19136:SF81">
    <property type="entry name" value="MOLYBDENUM COFACTOR GUANYLYLTRANSFERASE"/>
    <property type="match status" value="1"/>
</dbReference>
<dbReference type="Pfam" id="PF12804">
    <property type="entry name" value="NTP_transf_3"/>
    <property type="match status" value="1"/>
</dbReference>
<comment type="function">
    <text evidence="8">Transfers a GMP moiety from GTP to Mo-molybdopterin (Mo-MPT) cofactor (Moco or molybdenum cofactor) to form Mo-molybdopterin guanine dinucleotide (Mo-MGD) cofactor.</text>
</comment>
<evidence type="ECO:0000256" key="6">
    <source>
        <dbReference type="ARBA" id="ARBA00023134"/>
    </source>
</evidence>
<comment type="similarity">
    <text evidence="8">Belongs to the MobA family.</text>
</comment>
<dbReference type="GO" id="GO:0046872">
    <property type="term" value="F:metal ion binding"/>
    <property type="evidence" value="ECO:0007669"/>
    <property type="project" value="UniProtKB-KW"/>
</dbReference>
<evidence type="ECO:0000313" key="11">
    <source>
        <dbReference type="Proteomes" id="UP001152872"/>
    </source>
</evidence>
<comment type="caution">
    <text evidence="8">Lacks conserved residue(s) required for the propagation of feature annotation.</text>
</comment>
<comment type="caution">
    <text evidence="10">The sequence shown here is derived from an EMBL/GenBank/DDBJ whole genome shotgun (WGS) entry which is preliminary data.</text>
</comment>
<keyword evidence="10" id="KW-0548">Nucleotidyltransferase</keyword>
<dbReference type="InterPro" id="IPR029044">
    <property type="entry name" value="Nucleotide-diphossugar_trans"/>
</dbReference>
<dbReference type="PANTHER" id="PTHR19136">
    <property type="entry name" value="MOLYBDENUM COFACTOR GUANYLYLTRANSFERASE"/>
    <property type="match status" value="1"/>
</dbReference>
<proteinExistence type="inferred from homology"/>
<feature type="binding site" evidence="8">
    <location>
        <position position="101"/>
    </location>
    <ligand>
        <name>GTP</name>
        <dbReference type="ChEBI" id="CHEBI:37565"/>
    </ligand>
</feature>
<evidence type="ECO:0000256" key="2">
    <source>
        <dbReference type="ARBA" id="ARBA00022679"/>
    </source>
</evidence>
<dbReference type="GO" id="GO:0006777">
    <property type="term" value="P:Mo-molybdopterin cofactor biosynthetic process"/>
    <property type="evidence" value="ECO:0007669"/>
    <property type="project" value="UniProtKB-KW"/>
</dbReference>
<dbReference type="CDD" id="cd02503">
    <property type="entry name" value="MobA"/>
    <property type="match status" value="1"/>
</dbReference>
<evidence type="ECO:0000256" key="7">
    <source>
        <dbReference type="ARBA" id="ARBA00023150"/>
    </source>
</evidence>
<keyword evidence="3 8" id="KW-0479">Metal-binding</keyword>
<keyword evidence="6 8" id="KW-0342">GTP-binding</keyword>
<sequence>MNIVAIVLAGGKSSRMGRDKALLEVNGETLLFRTCRIALQVADSGYVVVRSREQYQKAIATDLPQLSAVLDRQFDGALVGFWQGTEAIAVPVDWYLLLACDLPRLQGDILQIWANQLEYLPPTAIAYLPRYADENGRKQWEPLCGFYRRESQDSLRQFIAAGGRSFQKWLSDQEVIAIASPPISMLFNCNSPKDFCSL</sequence>
<keyword evidence="7 8" id="KW-0501">Molybdenum cofactor biosynthesis</keyword>
<dbReference type="EMBL" id="VBTY01000214">
    <property type="protein sequence ID" value="MDG3496683.1"/>
    <property type="molecule type" value="Genomic_DNA"/>
</dbReference>
<accession>A0A9X4MC43</accession>
<evidence type="ECO:0000313" key="10">
    <source>
        <dbReference type="EMBL" id="MDG3496683.1"/>
    </source>
</evidence>
<comment type="domain">
    <text evidence="8">The N-terminal domain determines nucleotide recognition and specific binding, while the C-terminal domain determines the specific binding to the target protein.</text>
</comment>
<dbReference type="GO" id="GO:0005737">
    <property type="term" value="C:cytoplasm"/>
    <property type="evidence" value="ECO:0007669"/>
    <property type="project" value="UniProtKB-SubCell"/>
</dbReference>
<comment type="catalytic activity">
    <reaction evidence="8">
        <text>Mo-molybdopterin + GTP + H(+) = Mo-molybdopterin guanine dinucleotide + diphosphate</text>
        <dbReference type="Rhea" id="RHEA:34243"/>
        <dbReference type="ChEBI" id="CHEBI:15378"/>
        <dbReference type="ChEBI" id="CHEBI:33019"/>
        <dbReference type="ChEBI" id="CHEBI:37565"/>
        <dbReference type="ChEBI" id="CHEBI:71302"/>
        <dbReference type="ChEBI" id="CHEBI:71310"/>
        <dbReference type="EC" id="2.7.7.77"/>
    </reaction>
</comment>
<organism evidence="10 11">
    <name type="scientific">Pseudanabaena catenata USMAC16</name>
    <dbReference type="NCBI Taxonomy" id="1855837"/>
    <lineage>
        <taxon>Bacteria</taxon>
        <taxon>Bacillati</taxon>
        <taxon>Cyanobacteriota</taxon>
        <taxon>Cyanophyceae</taxon>
        <taxon>Pseudanabaenales</taxon>
        <taxon>Pseudanabaenaceae</taxon>
        <taxon>Pseudanabaena</taxon>
    </lineage>
</organism>
<keyword evidence="2 8" id="KW-0808">Transferase</keyword>
<keyword evidence="1 8" id="KW-0963">Cytoplasm</keyword>
<keyword evidence="5 8" id="KW-0460">Magnesium</keyword>
<dbReference type="NCBIfam" id="NF002741">
    <property type="entry name" value="PRK02726.1"/>
    <property type="match status" value="1"/>
</dbReference>
<keyword evidence="4 8" id="KW-0547">Nucleotide-binding</keyword>
<dbReference type="GO" id="GO:0005525">
    <property type="term" value="F:GTP binding"/>
    <property type="evidence" value="ECO:0007669"/>
    <property type="project" value="UniProtKB-UniRule"/>
</dbReference>
<dbReference type="EC" id="2.7.7.77" evidence="8"/>
<comment type="cofactor">
    <cofactor evidence="8">
        <name>Mg(2+)</name>
        <dbReference type="ChEBI" id="CHEBI:18420"/>
    </cofactor>
</comment>
<evidence type="ECO:0000256" key="8">
    <source>
        <dbReference type="HAMAP-Rule" id="MF_00316"/>
    </source>
</evidence>
<feature type="binding site" evidence="8">
    <location>
        <position position="101"/>
    </location>
    <ligand>
        <name>Mg(2+)</name>
        <dbReference type="ChEBI" id="CHEBI:18420"/>
    </ligand>
</feature>
<dbReference type="AlphaFoldDB" id="A0A9X4MC43"/>
<feature type="domain" description="MobA-like NTP transferase" evidence="9">
    <location>
        <begin position="5"/>
        <end position="170"/>
    </location>
</feature>
<dbReference type="InterPro" id="IPR013482">
    <property type="entry name" value="Molybde_CF_guanTrfase"/>
</dbReference>